<comment type="caution">
    <text evidence="2">The sequence shown here is derived from an EMBL/GenBank/DDBJ whole genome shotgun (WGS) entry which is preliminary data.</text>
</comment>
<proteinExistence type="predicted"/>
<keyword evidence="1" id="KW-1133">Transmembrane helix</keyword>
<reference evidence="2" key="1">
    <citation type="thesis" date="2020" institute="ProQuest LLC" country="789 East Eisenhower Parkway, Ann Arbor, MI, USA">
        <title>Comparative Genomics and Chromosome Evolution.</title>
        <authorList>
            <person name="Mudd A.B."/>
        </authorList>
    </citation>
    <scope>NUCLEOTIDE SEQUENCE</scope>
    <source>
        <strain evidence="2">237g6f4</strain>
        <tissue evidence="2">Blood</tissue>
    </source>
</reference>
<dbReference type="AlphaFoldDB" id="A0AAV6Z8M3"/>
<protein>
    <submittedName>
        <fullName evidence="2">Uncharacterized protein</fullName>
    </submittedName>
</protein>
<feature type="transmembrane region" description="Helical" evidence="1">
    <location>
        <begin position="6"/>
        <end position="24"/>
    </location>
</feature>
<organism evidence="2 3">
    <name type="scientific">Engystomops pustulosus</name>
    <name type="common">Tungara frog</name>
    <name type="synonym">Physalaemus pustulosus</name>
    <dbReference type="NCBI Taxonomy" id="76066"/>
    <lineage>
        <taxon>Eukaryota</taxon>
        <taxon>Metazoa</taxon>
        <taxon>Chordata</taxon>
        <taxon>Craniata</taxon>
        <taxon>Vertebrata</taxon>
        <taxon>Euteleostomi</taxon>
        <taxon>Amphibia</taxon>
        <taxon>Batrachia</taxon>
        <taxon>Anura</taxon>
        <taxon>Neobatrachia</taxon>
        <taxon>Hyloidea</taxon>
        <taxon>Leptodactylidae</taxon>
        <taxon>Leiuperinae</taxon>
        <taxon>Engystomops</taxon>
    </lineage>
</organism>
<dbReference type="Gene3D" id="2.60.40.10">
    <property type="entry name" value="Immunoglobulins"/>
    <property type="match status" value="1"/>
</dbReference>
<keyword evidence="1" id="KW-0812">Transmembrane</keyword>
<dbReference type="EMBL" id="WNYA01002214">
    <property type="protein sequence ID" value="KAG8544510.1"/>
    <property type="molecule type" value="Genomic_DNA"/>
</dbReference>
<dbReference type="SUPFAM" id="SSF48726">
    <property type="entry name" value="Immunoglobulin"/>
    <property type="match status" value="1"/>
</dbReference>
<keyword evidence="1" id="KW-0472">Membrane</keyword>
<dbReference type="Proteomes" id="UP000824782">
    <property type="component" value="Unassembled WGS sequence"/>
</dbReference>
<evidence type="ECO:0000313" key="3">
    <source>
        <dbReference type="Proteomes" id="UP000824782"/>
    </source>
</evidence>
<dbReference type="InterPro" id="IPR013783">
    <property type="entry name" value="Ig-like_fold"/>
</dbReference>
<feature type="transmembrane region" description="Helical" evidence="1">
    <location>
        <begin position="125"/>
        <end position="147"/>
    </location>
</feature>
<dbReference type="InterPro" id="IPR036179">
    <property type="entry name" value="Ig-like_dom_sf"/>
</dbReference>
<evidence type="ECO:0000313" key="2">
    <source>
        <dbReference type="EMBL" id="KAG8544510.1"/>
    </source>
</evidence>
<accession>A0AAV6Z8M3</accession>
<sequence length="153" mass="16513">MSGGRSVLPGGFLLSVLLHFFIGVSSKLSIEIIPLNPKAGDTVTFNVIGVDGKILFASWYKGLSTSATDQILTNINGTDIKGEKFFPEASCKRNGSLVIQNFQETFNGDYTVQIQTLHNLQDGQVTISGVASLMFSPFTILLGLLLYSSVSYL</sequence>
<gene>
    <name evidence="2" type="ORF">GDO81_022360</name>
</gene>
<name>A0AAV6Z8M3_ENGPU</name>
<keyword evidence="3" id="KW-1185">Reference proteome</keyword>
<evidence type="ECO:0000256" key="1">
    <source>
        <dbReference type="SAM" id="Phobius"/>
    </source>
</evidence>